<proteinExistence type="predicted"/>
<protein>
    <submittedName>
        <fullName evidence="2">Uncharacterized protein</fullName>
    </submittedName>
</protein>
<reference evidence="2" key="1">
    <citation type="submission" date="2020-10" db="EMBL/GenBank/DDBJ databases">
        <authorList>
            <person name="Gilroy R."/>
        </authorList>
    </citation>
    <scope>NUCLEOTIDE SEQUENCE</scope>
    <source>
        <strain evidence="2">17113</strain>
    </source>
</reference>
<keyword evidence="1" id="KW-0812">Transmembrane</keyword>
<reference evidence="2" key="2">
    <citation type="journal article" date="2021" name="PeerJ">
        <title>Extensive microbial diversity within the chicken gut microbiome revealed by metagenomics and culture.</title>
        <authorList>
            <person name="Gilroy R."/>
            <person name="Ravi A."/>
            <person name="Getino M."/>
            <person name="Pursley I."/>
            <person name="Horton D.L."/>
            <person name="Alikhan N.F."/>
            <person name="Baker D."/>
            <person name="Gharbi K."/>
            <person name="Hall N."/>
            <person name="Watson M."/>
            <person name="Adriaenssens E.M."/>
            <person name="Foster-Nyarko E."/>
            <person name="Jarju S."/>
            <person name="Secka A."/>
            <person name="Antonio M."/>
            <person name="Oren A."/>
            <person name="Chaudhuri R.R."/>
            <person name="La Ragione R."/>
            <person name="Hildebrand F."/>
            <person name="Pallen M.J."/>
        </authorList>
    </citation>
    <scope>NUCLEOTIDE SEQUENCE</scope>
    <source>
        <strain evidence="2">17113</strain>
    </source>
</reference>
<name>A0A9D9GT11_9FIRM</name>
<comment type="caution">
    <text evidence="2">The sequence shown here is derived from an EMBL/GenBank/DDBJ whole genome shotgun (WGS) entry which is preliminary data.</text>
</comment>
<feature type="transmembrane region" description="Helical" evidence="1">
    <location>
        <begin position="158"/>
        <end position="181"/>
    </location>
</feature>
<feature type="transmembrane region" description="Helical" evidence="1">
    <location>
        <begin position="50"/>
        <end position="74"/>
    </location>
</feature>
<dbReference type="Proteomes" id="UP000823634">
    <property type="component" value="Unassembled WGS sequence"/>
</dbReference>
<dbReference type="AlphaFoldDB" id="A0A9D9GT11"/>
<feature type="transmembrane region" description="Helical" evidence="1">
    <location>
        <begin position="126"/>
        <end position="146"/>
    </location>
</feature>
<evidence type="ECO:0000256" key="1">
    <source>
        <dbReference type="SAM" id="Phobius"/>
    </source>
</evidence>
<keyword evidence="1" id="KW-0472">Membrane</keyword>
<gene>
    <name evidence="2" type="ORF">IAC61_02320</name>
</gene>
<sequence>MGGKSQGKERAVKVISVFLICASYLFLASFLTATLALSFANMQLFFYSRLLFWIFGAIGLLSFVFIAAICLLDIKGFSFSPSFQMGLKISLLPFYLIYLSLCLFPFFLLTCNVFALIGIIPLYYGFIGSVFVVLFGTSAPVIVVLIRGIMVKEGKTMYVSVIYLLLSLVFVGDVAAAILIYRGAKSKEGLAIS</sequence>
<dbReference type="EMBL" id="JADINA010000018">
    <property type="protein sequence ID" value="MBO8426140.1"/>
    <property type="molecule type" value="Genomic_DNA"/>
</dbReference>
<feature type="transmembrane region" description="Helical" evidence="1">
    <location>
        <begin position="12"/>
        <end position="38"/>
    </location>
</feature>
<evidence type="ECO:0000313" key="3">
    <source>
        <dbReference type="Proteomes" id="UP000823634"/>
    </source>
</evidence>
<organism evidence="2 3">
    <name type="scientific">Candidatus Alloenteromonas pullistercoris</name>
    <dbReference type="NCBI Taxonomy" id="2840785"/>
    <lineage>
        <taxon>Bacteria</taxon>
        <taxon>Bacillati</taxon>
        <taxon>Bacillota</taxon>
        <taxon>Bacillota incertae sedis</taxon>
        <taxon>Candidatus Alloenteromonas</taxon>
    </lineage>
</organism>
<keyword evidence="1" id="KW-1133">Transmembrane helix</keyword>
<accession>A0A9D9GT11</accession>
<feature type="transmembrane region" description="Helical" evidence="1">
    <location>
        <begin position="95"/>
        <end position="120"/>
    </location>
</feature>
<evidence type="ECO:0000313" key="2">
    <source>
        <dbReference type="EMBL" id="MBO8426140.1"/>
    </source>
</evidence>